<evidence type="ECO:0000313" key="1">
    <source>
        <dbReference type="EMBL" id="KAF7849448.1"/>
    </source>
</evidence>
<organism evidence="1 2">
    <name type="scientific">Corymbia citriodora subsp. variegata</name>
    <dbReference type="NCBI Taxonomy" id="360336"/>
    <lineage>
        <taxon>Eukaryota</taxon>
        <taxon>Viridiplantae</taxon>
        <taxon>Streptophyta</taxon>
        <taxon>Embryophyta</taxon>
        <taxon>Tracheophyta</taxon>
        <taxon>Spermatophyta</taxon>
        <taxon>Magnoliopsida</taxon>
        <taxon>eudicotyledons</taxon>
        <taxon>Gunneridae</taxon>
        <taxon>Pentapetalae</taxon>
        <taxon>rosids</taxon>
        <taxon>malvids</taxon>
        <taxon>Myrtales</taxon>
        <taxon>Myrtaceae</taxon>
        <taxon>Myrtoideae</taxon>
        <taxon>Eucalypteae</taxon>
        <taxon>Corymbia</taxon>
    </lineage>
</organism>
<accession>A0A8T0CP58</accession>
<dbReference type="AlphaFoldDB" id="A0A8T0CP58"/>
<protein>
    <submittedName>
        <fullName evidence="1">Uncharacterized protein</fullName>
    </submittedName>
</protein>
<evidence type="ECO:0000313" key="2">
    <source>
        <dbReference type="Proteomes" id="UP000806378"/>
    </source>
</evidence>
<sequence>MTQMSQYNGNDLHFLVKVYKRGIQGRCSFKIMCALAKWFYLSCR</sequence>
<proteinExistence type="predicted"/>
<dbReference type="Proteomes" id="UP000806378">
    <property type="component" value="Unassembled WGS sequence"/>
</dbReference>
<keyword evidence="2" id="KW-1185">Reference proteome</keyword>
<comment type="caution">
    <text evidence="1">The sequence shown here is derived from an EMBL/GenBank/DDBJ whole genome shotgun (WGS) entry which is preliminary data.</text>
</comment>
<dbReference type="Gramene" id="rna-gnl|WGS:JABURB|Cocit.L0783.1">
    <property type="protein sequence ID" value="cds-KAF7849448.1"/>
    <property type="gene ID" value="gene-BT93_L0783"/>
</dbReference>
<reference evidence="1" key="1">
    <citation type="submission" date="2020-05" db="EMBL/GenBank/DDBJ databases">
        <title>WGS assembly of Corymbia citriodora subspecies variegata.</title>
        <authorList>
            <person name="Barry K."/>
            <person name="Hundley H."/>
            <person name="Shu S."/>
            <person name="Jenkins J."/>
            <person name="Grimwood J."/>
            <person name="Baten A."/>
        </authorList>
    </citation>
    <scope>NUCLEOTIDE SEQUENCE</scope>
    <source>
        <strain evidence="1">CV2-018</strain>
    </source>
</reference>
<dbReference type="EMBL" id="MU089778">
    <property type="protein sequence ID" value="KAF7849448.1"/>
    <property type="molecule type" value="Genomic_DNA"/>
</dbReference>
<name>A0A8T0CP58_CORYI</name>
<gene>
    <name evidence="1" type="ORF">BT93_L0783</name>
</gene>